<dbReference type="InterPro" id="IPR002347">
    <property type="entry name" value="SDR_fam"/>
</dbReference>
<feature type="region of interest" description="Disordered" evidence="3">
    <location>
        <begin position="71"/>
        <end position="90"/>
    </location>
</feature>
<dbReference type="EMBL" id="JBEPCU010000953">
    <property type="protein sequence ID" value="MER6982167.1"/>
    <property type="molecule type" value="Genomic_DNA"/>
</dbReference>
<evidence type="ECO:0000256" key="2">
    <source>
        <dbReference type="ARBA" id="ARBA00023002"/>
    </source>
</evidence>
<proteinExistence type="inferred from homology"/>
<organism evidence="4 5">
    <name type="scientific">Streptomyces carpinensis</name>
    <dbReference type="NCBI Taxonomy" id="66369"/>
    <lineage>
        <taxon>Bacteria</taxon>
        <taxon>Bacillati</taxon>
        <taxon>Actinomycetota</taxon>
        <taxon>Actinomycetes</taxon>
        <taxon>Kitasatosporales</taxon>
        <taxon>Streptomycetaceae</taxon>
        <taxon>Streptomyces</taxon>
    </lineage>
</organism>
<dbReference type="PANTHER" id="PTHR48107:SF7">
    <property type="entry name" value="RE15974P"/>
    <property type="match status" value="1"/>
</dbReference>
<dbReference type="Pfam" id="PF00106">
    <property type="entry name" value="adh_short"/>
    <property type="match status" value="1"/>
</dbReference>
<dbReference type="Gene3D" id="3.40.50.720">
    <property type="entry name" value="NAD(P)-binding Rossmann-like Domain"/>
    <property type="match status" value="1"/>
</dbReference>
<feature type="region of interest" description="Disordered" evidence="3">
    <location>
        <begin position="111"/>
        <end position="145"/>
    </location>
</feature>
<evidence type="ECO:0000256" key="3">
    <source>
        <dbReference type="SAM" id="MobiDB-lite"/>
    </source>
</evidence>
<reference evidence="4 5" key="1">
    <citation type="submission" date="2024-06" db="EMBL/GenBank/DDBJ databases">
        <title>The Natural Products Discovery Center: Release of the First 8490 Sequenced Strains for Exploring Actinobacteria Biosynthetic Diversity.</title>
        <authorList>
            <person name="Kalkreuter E."/>
            <person name="Kautsar S.A."/>
            <person name="Yang D."/>
            <person name="Bader C.D."/>
            <person name="Teijaro C.N."/>
            <person name="Fluegel L."/>
            <person name="Davis C.M."/>
            <person name="Simpson J.R."/>
            <person name="Lauterbach L."/>
            <person name="Steele A.D."/>
            <person name="Gui C."/>
            <person name="Meng S."/>
            <person name="Li G."/>
            <person name="Viehrig K."/>
            <person name="Ye F."/>
            <person name="Su P."/>
            <person name="Kiefer A.F."/>
            <person name="Nichols A."/>
            <person name="Cepeda A.J."/>
            <person name="Yan W."/>
            <person name="Fan B."/>
            <person name="Jiang Y."/>
            <person name="Adhikari A."/>
            <person name="Zheng C.-J."/>
            <person name="Schuster L."/>
            <person name="Cowan T.M."/>
            <person name="Smanski M.J."/>
            <person name="Chevrette M.G."/>
            <person name="De Carvalho L.P.S."/>
            <person name="Shen B."/>
        </authorList>
    </citation>
    <scope>NUCLEOTIDE SEQUENCE [LARGE SCALE GENOMIC DNA]</scope>
    <source>
        <strain evidence="4 5">NPDC000634</strain>
    </source>
</reference>
<evidence type="ECO:0000313" key="5">
    <source>
        <dbReference type="Proteomes" id="UP001458415"/>
    </source>
</evidence>
<comment type="caution">
    <text evidence="4">The sequence shown here is derived from an EMBL/GenBank/DDBJ whole genome shotgun (WGS) entry which is preliminary data.</text>
</comment>
<comment type="similarity">
    <text evidence="1">Belongs to the short-chain dehydrogenases/reductases (SDR) family.</text>
</comment>
<dbReference type="PANTHER" id="PTHR48107">
    <property type="entry name" value="NADPH-DEPENDENT ALDEHYDE REDUCTASE-LIKE PROTEIN, CHLOROPLASTIC-RELATED"/>
    <property type="match status" value="1"/>
</dbReference>
<evidence type="ECO:0000256" key="1">
    <source>
        <dbReference type="ARBA" id="ARBA00006484"/>
    </source>
</evidence>
<sequence length="145" mass="14471">MVNRELVIVTGGSSGIGAAVCRALAERGHAVAVNHAGNAAAAHAVADSLVADERQVQALFEEADAELGALSGLVDDDGTVGATRPWGEQEVHTPERLLAVNCSGRCCAAVPRSAGSPPGVAAGAEPASTSTRSPPGRAVSRARSP</sequence>
<keyword evidence="5" id="KW-1185">Reference proteome</keyword>
<feature type="non-terminal residue" evidence="4">
    <location>
        <position position="145"/>
    </location>
</feature>
<dbReference type="SUPFAM" id="SSF51735">
    <property type="entry name" value="NAD(P)-binding Rossmann-fold domains"/>
    <property type="match status" value="1"/>
</dbReference>
<keyword evidence="2" id="KW-0560">Oxidoreductase</keyword>
<dbReference type="Proteomes" id="UP001458415">
    <property type="component" value="Unassembled WGS sequence"/>
</dbReference>
<dbReference type="InterPro" id="IPR036291">
    <property type="entry name" value="NAD(P)-bd_dom_sf"/>
</dbReference>
<feature type="compositionally biased region" description="Low complexity" evidence="3">
    <location>
        <begin position="113"/>
        <end position="128"/>
    </location>
</feature>
<name>A0ABV1WDF8_9ACTN</name>
<protein>
    <submittedName>
        <fullName evidence="4">SDR family NAD(P)-dependent oxidoreductase</fullName>
    </submittedName>
</protein>
<evidence type="ECO:0000313" key="4">
    <source>
        <dbReference type="EMBL" id="MER6982167.1"/>
    </source>
</evidence>
<dbReference type="PRINTS" id="PR00081">
    <property type="entry name" value="GDHRDH"/>
</dbReference>
<accession>A0ABV1WDF8</accession>
<gene>
    <name evidence="4" type="ORF">ABT317_35655</name>
</gene>